<keyword evidence="4 10" id="KW-0808">Transferase</keyword>
<evidence type="ECO:0000256" key="8">
    <source>
        <dbReference type="ARBA" id="ARBA00024069"/>
    </source>
</evidence>
<comment type="catalytic activity">
    <reaction evidence="1 10">
        <text>a fatty acyl-[ACP] + phosphate = an acyl phosphate + holo-[ACP]</text>
        <dbReference type="Rhea" id="RHEA:42292"/>
        <dbReference type="Rhea" id="RHEA-COMP:9685"/>
        <dbReference type="Rhea" id="RHEA-COMP:14125"/>
        <dbReference type="ChEBI" id="CHEBI:43474"/>
        <dbReference type="ChEBI" id="CHEBI:59918"/>
        <dbReference type="ChEBI" id="CHEBI:64479"/>
        <dbReference type="ChEBI" id="CHEBI:138651"/>
        <dbReference type="EC" id="2.3.1.274"/>
    </reaction>
</comment>
<dbReference type="NCBIfam" id="TIGR00182">
    <property type="entry name" value="plsX"/>
    <property type="match status" value="1"/>
</dbReference>
<comment type="similarity">
    <text evidence="10">Belongs to the PlsX family.</text>
</comment>
<keyword evidence="3 10" id="KW-0444">Lipid biosynthesis</keyword>
<gene>
    <name evidence="10 12" type="primary">plsX</name>
    <name evidence="12" type="ORF">DSM112329_02243</name>
</gene>
<dbReference type="AlphaFoldDB" id="A0AAU7AV77"/>
<keyword evidence="5 10" id="KW-0443">Lipid metabolism</keyword>
<evidence type="ECO:0000256" key="11">
    <source>
        <dbReference type="SAM" id="MobiDB-lite"/>
    </source>
</evidence>
<reference evidence="12" key="1">
    <citation type="submission" date="2022-12" db="EMBL/GenBank/DDBJ databases">
        <title>Paraconexibacter alkalitolerans sp. nov. and Baekduia alba sp. nov., isolated from soil and emended description of the genera Paraconexibacter (Chun et al., 2020) and Baekduia (An et al., 2020).</title>
        <authorList>
            <person name="Vieira S."/>
            <person name="Huber K.J."/>
            <person name="Geppert A."/>
            <person name="Wolf J."/>
            <person name="Neumann-Schaal M."/>
            <person name="Muesken M."/>
            <person name="Overmann J."/>
        </authorList>
    </citation>
    <scope>NUCLEOTIDE SEQUENCE</scope>
    <source>
        <strain evidence="12">AEG42_29</strain>
    </source>
</reference>
<dbReference type="PANTHER" id="PTHR30100:SF1">
    <property type="entry name" value="PHOSPHATE ACYLTRANSFERASE"/>
    <property type="match status" value="1"/>
</dbReference>
<dbReference type="EC" id="2.3.1.274" evidence="8 10"/>
<evidence type="ECO:0000256" key="2">
    <source>
        <dbReference type="ARBA" id="ARBA00022490"/>
    </source>
</evidence>
<dbReference type="Gene3D" id="3.40.718.10">
    <property type="entry name" value="Isopropylmalate Dehydrogenase"/>
    <property type="match status" value="1"/>
</dbReference>
<dbReference type="Pfam" id="PF02504">
    <property type="entry name" value="FA_synthesis"/>
    <property type="match status" value="1"/>
</dbReference>
<keyword evidence="6 10" id="KW-0594">Phospholipid biosynthesis</keyword>
<dbReference type="GO" id="GO:0006633">
    <property type="term" value="P:fatty acid biosynthetic process"/>
    <property type="evidence" value="ECO:0007669"/>
    <property type="project" value="UniProtKB-UniRule"/>
</dbReference>
<proteinExistence type="inferred from homology"/>
<evidence type="ECO:0000256" key="7">
    <source>
        <dbReference type="ARBA" id="ARBA00023264"/>
    </source>
</evidence>
<evidence type="ECO:0000313" key="12">
    <source>
        <dbReference type="EMBL" id="XAY05393.1"/>
    </source>
</evidence>
<dbReference type="InterPro" id="IPR003664">
    <property type="entry name" value="FA_synthesis"/>
</dbReference>
<name>A0AAU7AV77_9ACTN</name>
<evidence type="ECO:0000256" key="3">
    <source>
        <dbReference type="ARBA" id="ARBA00022516"/>
    </source>
</evidence>
<comment type="subunit">
    <text evidence="9 10">Homodimer. Probably interacts with PlsY.</text>
</comment>
<evidence type="ECO:0000256" key="9">
    <source>
        <dbReference type="ARBA" id="ARBA00046608"/>
    </source>
</evidence>
<protein>
    <recommendedName>
        <fullName evidence="8 10">Phosphate acyltransferase</fullName>
        <ecNumber evidence="8 10">2.3.1.274</ecNumber>
    </recommendedName>
    <alternativeName>
        <fullName evidence="10">Acyl-ACP phosphotransacylase</fullName>
    </alternativeName>
    <alternativeName>
        <fullName evidence="10">Acyl-[acyl-carrier-protein]--phosphate acyltransferase</fullName>
    </alternativeName>
    <alternativeName>
        <fullName evidence="10">Phosphate-acyl-ACP acyltransferase</fullName>
    </alternativeName>
</protein>
<evidence type="ECO:0000256" key="5">
    <source>
        <dbReference type="ARBA" id="ARBA00023098"/>
    </source>
</evidence>
<comment type="pathway">
    <text evidence="10">Lipid metabolism; phospholipid metabolism.</text>
</comment>
<organism evidence="12">
    <name type="scientific">Paraconexibacter sp. AEG42_29</name>
    <dbReference type="NCBI Taxonomy" id="2997339"/>
    <lineage>
        <taxon>Bacteria</taxon>
        <taxon>Bacillati</taxon>
        <taxon>Actinomycetota</taxon>
        <taxon>Thermoleophilia</taxon>
        <taxon>Solirubrobacterales</taxon>
        <taxon>Paraconexibacteraceae</taxon>
        <taxon>Paraconexibacter</taxon>
    </lineage>
</organism>
<dbReference type="KEGG" id="parq:DSM112329_02243"/>
<dbReference type="GO" id="GO:0005737">
    <property type="term" value="C:cytoplasm"/>
    <property type="evidence" value="ECO:0007669"/>
    <property type="project" value="UniProtKB-SubCell"/>
</dbReference>
<keyword evidence="2 10" id="KW-0963">Cytoplasm</keyword>
<dbReference type="InterPro" id="IPR012281">
    <property type="entry name" value="Phospholipid_synth_PlsX-like"/>
</dbReference>
<dbReference type="PIRSF" id="PIRSF002465">
    <property type="entry name" value="Phsphlp_syn_PlsX"/>
    <property type="match status" value="1"/>
</dbReference>
<keyword evidence="12" id="KW-0012">Acyltransferase</keyword>
<dbReference type="EMBL" id="CP114014">
    <property type="protein sequence ID" value="XAY05393.1"/>
    <property type="molecule type" value="Genomic_DNA"/>
</dbReference>
<keyword evidence="7 10" id="KW-1208">Phospholipid metabolism</keyword>
<evidence type="ECO:0000256" key="1">
    <source>
        <dbReference type="ARBA" id="ARBA00001232"/>
    </source>
</evidence>
<accession>A0AAU7AV77</accession>
<dbReference type="SUPFAM" id="SSF53659">
    <property type="entry name" value="Isocitrate/Isopropylmalate dehydrogenase-like"/>
    <property type="match status" value="1"/>
</dbReference>
<evidence type="ECO:0000256" key="10">
    <source>
        <dbReference type="HAMAP-Rule" id="MF_00019"/>
    </source>
</evidence>
<feature type="region of interest" description="Disordered" evidence="11">
    <location>
        <begin position="332"/>
        <end position="356"/>
    </location>
</feature>
<dbReference type="HAMAP" id="MF_00019">
    <property type="entry name" value="PlsX"/>
    <property type="match status" value="1"/>
</dbReference>
<dbReference type="GO" id="GO:0043811">
    <property type="term" value="F:phosphate:acyl-[acyl carrier protein] acyltransferase activity"/>
    <property type="evidence" value="ECO:0007669"/>
    <property type="project" value="UniProtKB-UniRule"/>
</dbReference>
<comment type="subcellular location">
    <subcellularLocation>
        <location evidence="10">Cytoplasm</location>
    </subcellularLocation>
    <text evidence="10">Associated with the membrane possibly through PlsY.</text>
</comment>
<comment type="function">
    <text evidence="10">Catalyzes the reversible formation of acyl-phosphate (acyl-PO(4)) from acyl-[acyl-carrier-protein] (acyl-ACP). This enzyme utilizes acyl-ACP as fatty acyl donor, but not acyl-CoA.</text>
</comment>
<dbReference type="PANTHER" id="PTHR30100">
    <property type="entry name" value="FATTY ACID/PHOSPHOLIPID SYNTHESIS PROTEIN PLSX"/>
    <property type="match status" value="1"/>
</dbReference>
<sequence length="356" mass="35374">MADVTIAVDANGADLGPAEVAAGAAIAAARGVKVLLFGPADQIGEVPDGVTVVDAPVSIAKDPDPARAARSTKDASIVRAARAVADGEADALVSGGSTGAALAAGLFNIKRGRGIYRPALAIPVPVPGHPVTLLDVGANAEVRPEHLVQFAFMGAVLASAVLGVDKPRVGLLSNGTEATRGTDTVIAAYTALAERSYDSSVLTFVGNVEGGDITSGELDVVVTDGFTGNVALKLMEGVSKVLLGAVKDAALSSPRAKAGGLLLKPALGGLRDELDPEGPGGAYLLGLRRLGVVPHGRFTRYGFSQAILLAARGVSADLVGTTHAALDAAGALKRSPAGETSPASPASGEASSVSAS</sequence>
<evidence type="ECO:0000256" key="6">
    <source>
        <dbReference type="ARBA" id="ARBA00023209"/>
    </source>
</evidence>
<feature type="compositionally biased region" description="Low complexity" evidence="11">
    <location>
        <begin position="341"/>
        <end position="356"/>
    </location>
</feature>
<dbReference type="RefSeq" id="WP_354701903.1">
    <property type="nucleotide sequence ID" value="NZ_CP114014.1"/>
</dbReference>
<dbReference type="GO" id="GO:0008654">
    <property type="term" value="P:phospholipid biosynthetic process"/>
    <property type="evidence" value="ECO:0007669"/>
    <property type="project" value="UniProtKB-KW"/>
</dbReference>
<evidence type="ECO:0000256" key="4">
    <source>
        <dbReference type="ARBA" id="ARBA00022679"/>
    </source>
</evidence>